<feature type="transmembrane region" description="Helical" evidence="1">
    <location>
        <begin position="50"/>
        <end position="69"/>
    </location>
</feature>
<reference evidence="2 3" key="1">
    <citation type="submission" date="2015-01" db="EMBL/GenBank/DDBJ databases">
        <authorList>
            <person name="Aslett A.Martin."/>
            <person name="De Silva Nishadi"/>
        </authorList>
    </citation>
    <scope>NUCLEOTIDE SEQUENCE [LARGE SCALE GENOMIC DNA]</scope>
    <source>
        <strain evidence="2 3">R28058</strain>
    </source>
</reference>
<keyword evidence="1" id="KW-0812">Transmembrane</keyword>
<evidence type="ECO:0000313" key="3">
    <source>
        <dbReference type="Proteomes" id="UP000049127"/>
    </source>
</evidence>
<protein>
    <submittedName>
        <fullName evidence="2">Uncharacterized protein</fullName>
    </submittedName>
</protein>
<gene>
    <name evidence="2" type="ORF">R28058_05821</name>
</gene>
<keyword evidence="1" id="KW-0472">Membrane</keyword>
<dbReference type="Proteomes" id="UP000049127">
    <property type="component" value="Unassembled WGS sequence"/>
</dbReference>
<feature type="transmembrane region" description="Helical" evidence="1">
    <location>
        <begin position="76"/>
        <end position="95"/>
    </location>
</feature>
<dbReference type="EMBL" id="CEKZ01000003">
    <property type="protein sequence ID" value="CEQ02849.1"/>
    <property type="molecule type" value="Genomic_DNA"/>
</dbReference>
<feature type="transmembrane region" description="Helical" evidence="1">
    <location>
        <begin position="12"/>
        <end position="30"/>
    </location>
</feature>
<dbReference type="OrthoDB" id="1757544at2"/>
<evidence type="ECO:0000313" key="2">
    <source>
        <dbReference type="EMBL" id="CEQ02849.1"/>
    </source>
</evidence>
<name>A0A0C7R3X9_PARSO</name>
<evidence type="ECO:0000256" key="1">
    <source>
        <dbReference type="SAM" id="Phobius"/>
    </source>
</evidence>
<organism evidence="2 3">
    <name type="scientific">Paraclostridium sordellii</name>
    <name type="common">Clostridium sordellii</name>
    <dbReference type="NCBI Taxonomy" id="1505"/>
    <lineage>
        <taxon>Bacteria</taxon>
        <taxon>Bacillati</taxon>
        <taxon>Bacillota</taxon>
        <taxon>Clostridia</taxon>
        <taxon>Peptostreptococcales</taxon>
        <taxon>Peptostreptococcaceae</taxon>
        <taxon>Paraclostridium</taxon>
    </lineage>
</organism>
<proteinExistence type="predicted"/>
<dbReference type="AlphaFoldDB" id="A0A0C7R3X9"/>
<sequence>MKKFIQRINPKFYVYAYILYNLFVLNFIKMDVNLDTLNGSAVLNLNLLTDFSWVFLIQQILFLVVFYFYIKEKKWVNSLILISMVLNVFSAFMIIETANFTLYNIILILSILTGVMGVYSMIHLQGN</sequence>
<dbReference type="RefSeq" id="WP_055341413.1">
    <property type="nucleotide sequence ID" value="NZ_CEKZ01000003.1"/>
</dbReference>
<keyword evidence="1" id="KW-1133">Transmembrane helix</keyword>
<accession>A0A0C7R3X9</accession>
<feature type="transmembrane region" description="Helical" evidence="1">
    <location>
        <begin position="101"/>
        <end position="122"/>
    </location>
</feature>